<dbReference type="InterPro" id="IPR048333">
    <property type="entry name" value="HA2_WH"/>
</dbReference>
<evidence type="ECO:0000256" key="1">
    <source>
        <dbReference type="ARBA" id="ARBA00012552"/>
    </source>
</evidence>
<dbReference type="GO" id="GO:0003723">
    <property type="term" value="F:RNA binding"/>
    <property type="evidence" value="ECO:0007669"/>
    <property type="project" value="TreeGrafter"/>
</dbReference>
<dbReference type="PANTHER" id="PTHR18934:SF136">
    <property type="entry name" value="ATP-DEPENDENT RNA HELICASE DHX35-RELATED"/>
    <property type="match status" value="1"/>
</dbReference>
<keyword evidence="2" id="KW-0547">Nucleotide-binding</keyword>
<dbReference type="Pfam" id="PF04408">
    <property type="entry name" value="WHD_HA2"/>
    <property type="match status" value="1"/>
</dbReference>
<dbReference type="Proteomes" id="UP001177003">
    <property type="component" value="Chromosome 6"/>
</dbReference>
<evidence type="ECO:0000313" key="7">
    <source>
        <dbReference type="Proteomes" id="UP001177003"/>
    </source>
</evidence>
<evidence type="ECO:0000256" key="3">
    <source>
        <dbReference type="ARBA" id="ARBA00022840"/>
    </source>
</evidence>
<dbReference type="Pfam" id="PF21010">
    <property type="entry name" value="HA2_C"/>
    <property type="match status" value="2"/>
</dbReference>
<keyword evidence="7" id="KW-1185">Reference proteome</keyword>
<dbReference type="EMBL" id="OX465082">
    <property type="protein sequence ID" value="CAI9291518.1"/>
    <property type="molecule type" value="Genomic_DNA"/>
</dbReference>
<sequence length="406" mass="45883">MGFLHQKRLKSFNGIKGYARIIEQNGKRDAKKELLGFTRRSLLEPCVNLKICDEKHLYMFWLKTLGEIVHHRDKPAMRVVYQGASVHQRLLVSSEVARRYEPGNQAKGDVLHVLFCCFDPILTIVAGLSVRDPFLLTQEKKDVSNPATFTQGHFGLFLISFVCLFHHASTAISRFSAKDYSDHMALVDAYEGWKEAEREGYAYEYCWRNFLSAQTLQAMHSIRHQFIHILKDAQLLETKLGINTSSYTFFKESHRIRCISRVWNHVSCEGSLYTWELSSGAKLVYLTHYRGSIVSCLMADDSGSSGVFCSGCGFDWPASPSTESMVRSLEVLYSLGVLDDDPKLTSPVGFQVAELPLDPMVSKMIIASDKLECLEEIITIATILSVQRELDEAKLRFVASEGISLV</sequence>
<dbReference type="AlphaFoldDB" id="A0AA35ZFC6"/>
<dbReference type="GO" id="GO:0003724">
    <property type="term" value="F:RNA helicase activity"/>
    <property type="evidence" value="ECO:0007669"/>
    <property type="project" value="UniProtKB-EC"/>
</dbReference>
<dbReference type="GO" id="GO:0005524">
    <property type="term" value="F:ATP binding"/>
    <property type="evidence" value="ECO:0007669"/>
    <property type="project" value="UniProtKB-KW"/>
</dbReference>
<protein>
    <recommendedName>
        <fullName evidence="1">RNA helicase</fullName>
        <ecNumber evidence="1">3.6.4.13</ecNumber>
    </recommendedName>
</protein>
<evidence type="ECO:0000256" key="2">
    <source>
        <dbReference type="ARBA" id="ARBA00022741"/>
    </source>
</evidence>
<gene>
    <name evidence="6" type="ORF">LSALG_LOCUS30653</name>
</gene>
<name>A0AA35ZFC6_LACSI</name>
<dbReference type="EC" id="3.6.4.13" evidence="1"/>
<reference evidence="6" key="1">
    <citation type="submission" date="2023-04" db="EMBL/GenBank/DDBJ databases">
        <authorList>
            <person name="Vijverberg K."/>
            <person name="Xiong W."/>
            <person name="Schranz E."/>
        </authorList>
    </citation>
    <scope>NUCLEOTIDE SEQUENCE</scope>
</reference>
<dbReference type="InterPro" id="IPR007502">
    <property type="entry name" value="Helicase-assoc_dom"/>
</dbReference>
<organism evidence="6 7">
    <name type="scientific">Lactuca saligna</name>
    <name type="common">Willowleaf lettuce</name>
    <dbReference type="NCBI Taxonomy" id="75948"/>
    <lineage>
        <taxon>Eukaryota</taxon>
        <taxon>Viridiplantae</taxon>
        <taxon>Streptophyta</taxon>
        <taxon>Embryophyta</taxon>
        <taxon>Tracheophyta</taxon>
        <taxon>Spermatophyta</taxon>
        <taxon>Magnoliopsida</taxon>
        <taxon>eudicotyledons</taxon>
        <taxon>Gunneridae</taxon>
        <taxon>Pentapetalae</taxon>
        <taxon>asterids</taxon>
        <taxon>campanulids</taxon>
        <taxon>Asterales</taxon>
        <taxon>Asteraceae</taxon>
        <taxon>Cichorioideae</taxon>
        <taxon>Cichorieae</taxon>
        <taxon>Lactucinae</taxon>
        <taxon>Lactuca</taxon>
    </lineage>
</organism>
<dbReference type="InterPro" id="IPR027417">
    <property type="entry name" value="P-loop_NTPase"/>
</dbReference>
<evidence type="ECO:0000313" key="6">
    <source>
        <dbReference type="EMBL" id="CAI9291518.1"/>
    </source>
</evidence>
<comment type="catalytic activity">
    <reaction evidence="4">
        <text>ATP + H2O = ADP + phosphate + H(+)</text>
        <dbReference type="Rhea" id="RHEA:13065"/>
        <dbReference type="ChEBI" id="CHEBI:15377"/>
        <dbReference type="ChEBI" id="CHEBI:15378"/>
        <dbReference type="ChEBI" id="CHEBI:30616"/>
        <dbReference type="ChEBI" id="CHEBI:43474"/>
        <dbReference type="ChEBI" id="CHEBI:456216"/>
        <dbReference type="EC" id="3.6.4.13"/>
    </reaction>
</comment>
<dbReference type="SUPFAM" id="SSF52540">
    <property type="entry name" value="P-loop containing nucleoside triphosphate hydrolases"/>
    <property type="match status" value="1"/>
</dbReference>
<keyword evidence="3" id="KW-0067">ATP-binding</keyword>
<dbReference type="SMART" id="SM00847">
    <property type="entry name" value="HA2"/>
    <property type="match status" value="1"/>
</dbReference>
<dbReference type="PANTHER" id="PTHR18934">
    <property type="entry name" value="ATP-DEPENDENT RNA HELICASE"/>
    <property type="match status" value="1"/>
</dbReference>
<feature type="domain" description="Helicase-associated" evidence="5">
    <location>
        <begin position="327"/>
        <end position="406"/>
    </location>
</feature>
<accession>A0AA35ZFC6</accession>
<proteinExistence type="predicted"/>
<evidence type="ECO:0000259" key="5">
    <source>
        <dbReference type="SMART" id="SM00847"/>
    </source>
</evidence>
<dbReference type="Gene3D" id="1.20.120.1080">
    <property type="match status" value="1"/>
</dbReference>
<evidence type="ECO:0000256" key="4">
    <source>
        <dbReference type="ARBA" id="ARBA00047984"/>
    </source>
</evidence>